<sequence length="169" mass="18531">MEKIIRPLITWIFPRTPVLSILLATFTVFPQMSYCGFWAPMTPAITGPMEVRLIAAITSEGRPTCRAPPNAPGRRAQMKAKLNLEAPRPRGPEATPLPSMLLAAWVKAAGASVVHVEDVVKVQETPKAAQMAALVRVRLRCFMMSWTGHQHSIVSPRTTQGCAIPQHEA</sequence>
<proteinExistence type="predicted"/>
<comment type="caution">
    <text evidence="1">The sequence shown here is derived from an EMBL/GenBank/DDBJ whole genome shotgun (WGS) entry which is preliminary data.</text>
</comment>
<dbReference type="Proteomes" id="UP000314294">
    <property type="component" value="Unassembled WGS sequence"/>
</dbReference>
<dbReference type="AlphaFoldDB" id="A0A4Z2IQF3"/>
<evidence type="ECO:0000313" key="2">
    <source>
        <dbReference type="Proteomes" id="UP000314294"/>
    </source>
</evidence>
<keyword evidence="2" id="KW-1185">Reference proteome</keyword>
<reference evidence="1 2" key="1">
    <citation type="submission" date="2019-03" db="EMBL/GenBank/DDBJ databases">
        <title>First draft genome of Liparis tanakae, snailfish: a comprehensive survey of snailfish specific genes.</title>
        <authorList>
            <person name="Kim W."/>
            <person name="Song I."/>
            <person name="Jeong J.-H."/>
            <person name="Kim D."/>
            <person name="Kim S."/>
            <person name="Ryu S."/>
            <person name="Song J.Y."/>
            <person name="Lee S.K."/>
        </authorList>
    </citation>
    <scope>NUCLEOTIDE SEQUENCE [LARGE SCALE GENOMIC DNA]</scope>
    <source>
        <tissue evidence="1">Muscle</tissue>
    </source>
</reference>
<evidence type="ECO:0000313" key="1">
    <source>
        <dbReference type="EMBL" id="TNN79754.1"/>
    </source>
</evidence>
<dbReference type="EMBL" id="SRLO01000061">
    <property type="protein sequence ID" value="TNN79754.1"/>
    <property type="molecule type" value="Genomic_DNA"/>
</dbReference>
<organism evidence="1 2">
    <name type="scientific">Liparis tanakae</name>
    <name type="common">Tanaka's snailfish</name>
    <dbReference type="NCBI Taxonomy" id="230148"/>
    <lineage>
        <taxon>Eukaryota</taxon>
        <taxon>Metazoa</taxon>
        <taxon>Chordata</taxon>
        <taxon>Craniata</taxon>
        <taxon>Vertebrata</taxon>
        <taxon>Euteleostomi</taxon>
        <taxon>Actinopterygii</taxon>
        <taxon>Neopterygii</taxon>
        <taxon>Teleostei</taxon>
        <taxon>Neoteleostei</taxon>
        <taxon>Acanthomorphata</taxon>
        <taxon>Eupercaria</taxon>
        <taxon>Perciformes</taxon>
        <taxon>Cottioidei</taxon>
        <taxon>Cottales</taxon>
        <taxon>Liparidae</taxon>
        <taxon>Liparis</taxon>
    </lineage>
</organism>
<protein>
    <submittedName>
        <fullName evidence="1">Uncharacterized protein</fullName>
    </submittedName>
</protein>
<gene>
    <name evidence="1" type="ORF">EYF80_009987</name>
</gene>
<name>A0A4Z2IQF3_9TELE</name>
<accession>A0A4Z2IQF3</accession>